<dbReference type="Gene3D" id="3.40.50.300">
    <property type="entry name" value="P-loop containing nucleotide triphosphate hydrolases"/>
    <property type="match status" value="2"/>
</dbReference>
<dbReference type="PROSITE" id="PS00870">
    <property type="entry name" value="CLPAB_1"/>
    <property type="match status" value="1"/>
</dbReference>
<feature type="domain" description="AAA+ ATPase" evidence="6">
    <location>
        <begin position="583"/>
        <end position="723"/>
    </location>
</feature>
<reference evidence="7" key="1">
    <citation type="submission" date="2023-10" db="EMBL/GenBank/DDBJ databases">
        <authorList>
            <person name="Chen Y."/>
            <person name="Shah S."/>
            <person name="Dougan E. K."/>
            <person name="Thang M."/>
            <person name="Chan C."/>
        </authorList>
    </citation>
    <scope>NUCLEOTIDE SEQUENCE [LARGE SCALE GENOMIC DNA]</scope>
</reference>
<evidence type="ECO:0000256" key="5">
    <source>
        <dbReference type="SAM" id="MobiDB-lite"/>
    </source>
</evidence>
<dbReference type="InterPro" id="IPR041546">
    <property type="entry name" value="ClpA/ClpB_AAA_lid"/>
</dbReference>
<dbReference type="EMBL" id="CAUYUJ010019419">
    <property type="protein sequence ID" value="CAK0891046.1"/>
    <property type="molecule type" value="Genomic_DNA"/>
</dbReference>
<sequence length="1357" mass="143397">MAAHASAQPPRRTSGAPRRRPSRRAPWRPSAVRARRGRCAARGRRAAAGRPAAAGGAPALEAFSGPAVQSVAAAFACARRLGHASAGGGVGTDHLLVGMAATAGSCAARALRSVGLTAEVLEAALAQSRGRGAPEPAPGWTEQLAPPLGAEARFYLSRAARMLRWQRAPGAGARVLGTEHVLLGLLSNGSHAAQRLLLAVDEEGFGRTVTQFDSGTGGAASNPRRAALRDATMRLVNDKEGDALPVAALAERPGGVQASGAPVGTAVLDKFSTDLTALAGEGLLDPFAGHGGTVARVERALGRRRKRSVLLVGDPGVGKTALVEAVAQRISKNGAPPWLLQRRICSLDVAALTAGTRLRGDFEERLGAVLAEAEAAGVVLFVDEGHVLIGAGATASSSVDAANMLKPALARGALQCIVATTVQEYQKHFARDAALERRFEVVEVEEPSPSETAAILETLRPRYEGHHDVLFAPGAIAAAAEWSARHLPERRLPDKAIDVVDRAAVRASLRDGAAAKVTLDDIAAAVEEAVGLRPGAVTAAEALQSFGLESALGARVAGQPEAVGAVAAMVARAKAGLQDEGKPLGSLLLYGPPGVGKTSLACALAEVWLGSPRALVRVDCASAAVAPGGAQAAAARLAAAARRRPHCVVLVDEADKADAALQGTLLQVLEEGCLCANGPGDAGRADFRHAAVLLTSNDPRGAEALPRALGDRLDEAVAFRPLGEAQLAQALDRLLEGVGERLRRVLPGATLRVTEAWRAAALRAALDPDAGQGGDRGISFSADYVGCKKCGYRWTYKTKQSCYSCGQALRPSYSPAPKPRGVWASGSRGWWQDNHKGQTDWYHEAEETTQRTEPLAIGEVVQTLGGQALSEAQRQALQQLESAFAPPAPAERPALLEEGIQRAAAAERAARRELEKRAKQLADAKLWLDECQARSDAAADALVGAEVKLAQEKKALAAPGKDSQPEGTNKGGGVINLSALLGEGEASFVIEDGPLFDLEGLDITAEQREQFNKLKQTFEASVQQAVRTHFGPGADVLKSQREQFEEIRVLRETFKKRRRRVPRALRQVLPARMLALTLVVKPLARYQYPMLYMVGLMAGNGGARNVGLEFIGFNCSSWAQAIDVLDEVATSKIVGPMHITFFQVHKLIAPIAKDIEAASFNRALVPHPLGDPFLDVAPSMETLDPEYGGLELSKYLGNQSADLQAKDGAKLDAIPPHIRDTWVARFKEVCAVFGLVGDMTCKIGPDGLWVMTDGMHTVVGVLAWPERFCHMRHLVMLNLPCHQTSHQLGGGAAASSSADKASSTREPTLARSAWWPRRCAGRRLPCWAALLGPRRGDGVRGVFKGRARNVDIFEVAE</sequence>
<dbReference type="InterPro" id="IPR036628">
    <property type="entry name" value="Clp_N_dom_sf"/>
</dbReference>
<keyword evidence="4" id="KW-0143">Chaperone</keyword>
<dbReference type="Pfam" id="PF07724">
    <property type="entry name" value="AAA_2"/>
    <property type="match status" value="1"/>
</dbReference>
<keyword evidence="3" id="KW-0067">ATP-binding</keyword>
<protein>
    <recommendedName>
        <fullName evidence="6">AAA+ ATPase domain-containing protein</fullName>
    </recommendedName>
</protein>
<name>A0ABN9WW40_9DINO</name>
<feature type="domain" description="AAA+ ATPase" evidence="6">
    <location>
        <begin position="305"/>
        <end position="449"/>
    </location>
</feature>
<evidence type="ECO:0000313" key="8">
    <source>
        <dbReference type="Proteomes" id="UP001189429"/>
    </source>
</evidence>
<dbReference type="Pfam" id="PF02861">
    <property type="entry name" value="Clp_N"/>
    <property type="match status" value="1"/>
</dbReference>
<keyword evidence="2" id="KW-0547">Nucleotide-binding</keyword>
<evidence type="ECO:0000313" key="7">
    <source>
        <dbReference type="EMBL" id="CAK0891046.1"/>
    </source>
</evidence>
<dbReference type="InterPro" id="IPR003593">
    <property type="entry name" value="AAA+_ATPase"/>
</dbReference>
<evidence type="ECO:0000256" key="2">
    <source>
        <dbReference type="ARBA" id="ARBA00022741"/>
    </source>
</evidence>
<dbReference type="PANTHER" id="PTHR11638">
    <property type="entry name" value="ATP-DEPENDENT CLP PROTEASE"/>
    <property type="match status" value="1"/>
</dbReference>
<dbReference type="InterPro" id="IPR001270">
    <property type="entry name" value="ClpA/B"/>
</dbReference>
<keyword evidence="8" id="KW-1185">Reference proteome</keyword>
<accession>A0ABN9WW40</accession>
<evidence type="ECO:0000259" key="6">
    <source>
        <dbReference type="SMART" id="SM00382"/>
    </source>
</evidence>
<proteinExistence type="predicted"/>
<keyword evidence="1" id="KW-0677">Repeat</keyword>
<evidence type="ECO:0000256" key="4">
    <source>
        <dbReference type="ARBA" id="ARBA00023186"/>
    </source>
</evidence>
<dbReference type="InterPro" id="IPR003959">
    <property type="entry name" value="ATPase_AAA_core"/>
</dbReference>
<dbReference type="InterPro" id="IPR027417">
    <property type="entry name" value="P-loop_NTPase"/>
</dbReference>
<dbReference type="InterPro" id="IPR004176">
    <property type="entry name" value="Clp_R_N"/>
</dbReference>
<dbReference type="Gene3D" id="1.10.1780.10">
    <property type="entry name" value="Clp, N-terminal domain"/>
    <property type="match status" value="1"/>
</dbReference>
<evidence type="ECO:0000256" key="1">
    <source>
        <dbReference type="ARBA" id="ARBA00022737"/>
    </source>
</evidence>
<dbReference type="InterPro" id="IPR050130">
    <property type="entry name" value="ClpA_ClpB"/>
</dbReference>
<feature type="compositionally biased region" description="Basic residues" evidence="5">
    <location>
        <begin position="33"/>
        <end position="47"/>
    </location>
</feature>
<gene>
    <name evidence="7" type="ORF">PCOR1329_LOCUS71105</name>
</gene>
<dbReference type="Pfam" id="PF00004">
    <property type="entry name" value="AAA"/>
    <property type="match status" value="1"/>
</dbReference>
<dbReference type="Gene3D" id="1.10.8.60">
    <property type="match status" value="1"/>
</dbReference>
<dbReference type="SMART" id="SM00382">
    <property type="entry name" value="AAA"/>
    <property type="match status" value="2"/>
</dbReference>
<feature type="region of interest" description="Disordered" evidence="5">
    <location>
        <begin position="1"/>
        <end position="53"/>
    </location>
</feature>
<organism evidence="7 8">
    <name type="scientific">Prorocentrum cordatum</name>
    <dbReference type="NCBI Taxonomy" id="2364126"/>
    <lineage>
        <taxon>Eukaryota</taxon>
        <taxon>Sar</taxon>
        <taxon>Alveolata</taxon>
        <taxon>Dinophyceae</taxon>
        <taxon>Prorocentrales</taxon>
        <taxon>Prorocentraceae</taxon>
        <taxon>Prorocentrum</taxon>
    </lineage>
</organism>
<comment type="caution">
    <text evidence="7">The sequence shown here is derived from an EMBL/GenBank/DDBJ whole genome shotgun (WGS) entry which is preliminary data.</text>
</comment>
<feature type="compositionally biased region" description="Basic residues" evidence="5">
    <location>
        <begin position="17"/>
        <end position="26"/>
    </location>
</feature>
<dbReference type="PANTHER" id="PTHR11638:SF175">
    <property type="entry name" value="ATP-DEPENDENT CLP PROTEASE, ATP-BINDING SUBUNIT CLPC"/>
    <property type="match status" value="1"/>
</dbReference>
<dbReference type="InterPro" id="IPR018368">
    <property type="entry name" value="ClpA/B_CS1"/>
</dbReference>
<dbReference type="SUPFAM" id="SSF52540">
    <property type="entry name" value="P-loop containing nucleoside triphosphate hydrolases"/>
    <property type="match status" value="2"/>
</dbReference>
<dbReference type="CDD" id="cd00009">
    <property type="entry name" value="AAA"/>
    <property type="match status" value="1"/>
</dbReference>
<dbReference type="SUPFAM" id="SSF81923">
    <property type="entry name" value="Double Clp-N motif"/>
    <property type="match status" value="1"/>
</dbReference>
<evidence type="ECO:0000256" key="3">
    <source>
        <dbReference type="ARBA" id="ARBA00022840"/>
    </source>
</evidence>
<dbReference type="PRINTS" id="PR00300">
    <property type="entry name" value="CLPPROTEASEA"/>
</dbReference>
<dbReference type="Proteomes" id="UP001189429">
    <property type="component" value="Unassembled WGS sequence"/>
</dbReference>
<dbReference type="Pfam" id="PF17871">
    <property type="entry name" value="AAA_lid_9"/>
    <property type="match status" value="1"/>
</dbReference>